<evidence type="ECO:0000313" key="1">
    <source>
        <dbReference type="EMBL" id="TGZ79167.1"/>
    </source>
</evidence>
<reference evidence="1 2" key="1">
    <citation type="submission" date="2019-04" db="EMBL/GenBank/DDBJ databases">
        <title>Comparative genomics and transcriptomics to analyze fruiting body development in filamentous ascomycetes.</title>
        <authorList>
            <consortium name="DOE Joint Genome Institute"/>
            <person name="Lutkenhaus R."/>
            <person name="Traeger S."/>
            <person name="Breuer J."/>
            <person name="Kuo A."/>
            <person name="Lipzen A."/>
            <person name="Pangilinan J."/>
            <person name="Dilworth D."/>
            <person name="Sandor L."/>
            <person name="Poggeler S."/>
            <person name="Barry K."/>
            <person name="Grigoriev I.V."/>
            <person name="Nowrousian M."/>
        </authorList>
    </citation>
    <scope>NUCLEOTIDE SEQUENCE [LARGE SCALE GENOMIC DNA]</scope>
    <source>
        <strain evidence="1 2">CBS 389.68</strain>
    </source>
</reference>
<evidence type="ECO:0000313" key="2">
    <source>
        <dbReference type="Proteomes" id="UP000298138"/>
    </source>
</evidence>
<keyword evidence="2" id="KW-1185">Reference proteome</keyword>
<dbReference type="AlphaFoldDB" id="A0A4S2MSQ1"/>
<sequence length="189" mass="21103">MSLSSSGVFKNMKGIELLSLYFGTSRELGSLTNIHELAEDNNVLWDYMLITVRQNLVGQNMNEKYHPTKQPHYAKLMIDPKMASKYRRGYVSIGRTTGQRTKFEMPVMITSSFSFSGRGIFTDKEDSGGPVIAWNSVAAVRIVIGTVVMDKPFNHVLVGIVMPLEGILDRIKDKFGLELGLRAVWNGLG</sequence>
<proteinExistence type="predicted"/>
<dbReference type="InParanoid" id="A0A4S2MSQ1"/>
<name>A0A4S2MSQ1_9PEZI</name>
<dbReference type="EMBL" id="ML220134">
    <property type="protein sequence ID" value="TGZ79167.1"/>
    <property type="molecule type" value="Genomic_DNA"/>
</dbReference>
<protein>
    <submittedName>
        <fullName evidence="1">Uncharacterized protein</fullName>
    </submittedName>
</protein>
<organism evidence="1 2">
    <name type="scientific">Ascodesmis nigricans</name>
    <dbReference type="NCBI Taxonomy" id="341454"/>
    <lineage>
        <taxon>Eukaryota</taxon>
        <taxon>Fungi</taxon>
        <taxon>Dikarya</taxon>
        <taxon>Ascomycota</taxon>
        <taxon>Pezizomycotina</taxon>
        <taxon>Pezizomycetes</taxon>
        <taxon>Pezizales</taxon>
        <taxon>Ascodesmidaceae</taxon>
        <taxon>Ascodesmis</taxon>
    </lineage>
</organism>
<gene>
    <name evidence="1" type="ORF">EX30DRAFT_373301</name>
</gene>
<dbReference type="Proteomes" id="UP000298138">
    <property type="component" value="Unassembled WGS sequence"/>
</dbReference>
<accession>A0A4S2MSQ1</accession>